<evidence type="ECO:0000256" key="6">
    <source>
        <dbReference type="ARBA" id="ARBA00022989"/>
    </source>
</evidence>
<comment type="similarity">
    <text evidence="8 9">Belongs to the TRAP transporter small permease family.</text>
</comment>
<gene>
    <name evidence="11" type="ORF">BN948_00742</name>
</gene>
<evidence type="ECO:0000256" key="1">
    <source>
        <dbReference type="ARBA" id="ARBA00004429"/>
    </source>
</evidence>
<feature type="transmembrane region" description="Helical" evidence="9">
    <location>
        <begin position="92"/>
        <end position="111"/>
    </location>
</feature>
<dbReference type="AlphaFoldDB" id="A0A1L1PP21"/>
<dbReference type="Proteomes" id="UP000028878">
    <property type="component" value="Unassembled WGS sequence"/>
</dbReference>
<evidence type="ECO:0000259" key="10">
    <source>
        <dbReference type="Pfam" id="PF04290"/>
    </source>
</evidence>
<organism evidence="11 12">
    <name type="scientific">Hydrogenophaga intermedia</name>
    <dbReference type="NCBI Taxonomy" id="65786"/>
    <lineage>
        <taxon>Bacteria</taxon>
        <taxon>Pseudomonadati</taxon>
        <taxon>Pseudomonadota</taxon>
        <taxon>Betaproteobacteria</taxon>
        <taxon>Burkholderiales</taxon>
        <taxon>Comamonadaceae</taxon>
        <taxon>Hydrogenophaga</taxon>
    </lineage>
</organism>
<dbReference type="GO" id="GO:0005886">
    <property type="term" value="C:plasma membrane"/>
    <property type="evidence" value="ECO:0007669"/>
    <property type="project" value="UniProtKB-SubCell"/>
</dbReference>
<keyword evidence="2 9" id="KW-0813">Transport</keyword>
<keyword evidence="7 9" id="KW-0472">Membrane</keyword>
<evidence type="ECO:0000256" key="4">
    <source>
        <dbReference type="ARBA" id="ARBA00022519"/>
    </source>
</evidence>
<keyword evidence="5 9" id="KW-0812">Transmembrane</keyword>
<comment type="function">
    <text evidence="9">Part of the tripartite ATP-independent periplasmic (TRAP) transport system.</text>
</comment>
<evidence type="ECO:0000256" key="3">
    <source>
        <dbReference type="ARBA" id="ARBA00022475"/>
    </source>
</evidence>
<name>A0A1L1PP21_HYDIT</name>
<evidence type="ECO:0000313" key="11">
    <source>
        <dbReference type="EMBL" id="CDN86341.1"/>
    </source>
</evidence>
<proteinExistence type="inferred from homology"/>
<dbReference type="InterPro" id="IPR055348">
    <property type="entry name" value="DctQ"/>
</dbReference>
<keyword evidence="4 9" id="KW-0997">Cell inner membrane</keyword>
<evidence type="ECO:0000256" key="9">
    <source>
        <dbReference type="RuleBase" id="RU369079"/>
    </source>
</evidence>
<feature type="domain" description="Tripartite ATP-independent periplasmic transporters DctQ component" evidence="10">
    <location>
        <begin position="27"/>
        <end position="159"/>
    </location>
</feature>
<keyword evidence="12" id="KW-1185">Reference proteome</keyword>
<reference evidence="12" key="1">
    <citation type="submission" date="2014-11" db="EMBL/GenBank/DDBJ databases">
        <title>Draft genome sequence of Hydrogenophaga intermedia S1.</title>
        <authorList>
            <person name="Gan H.M."/>
            <person name="Chew T.H."/>
            <person name="Stolz A."/>
        </authorList>
    </citation>
    <scope>NUCLEOTIDE SEQUENCE [LARGE SCALE GENOMIC DNA]</scope>
    <source>
        <strain evidence="12">S1</strain>
    </source>
</reference>
<keyword evidence="3" id="KW-1003">Cell membrane</keyword>
<feature type="transmembrane region" description="Helical" evidence="9">
    <location>
        <begin position="131"/>
        <end position="152"/>
    </location>
</feature>
<evidence type="ECO:0000256" key="5">
    <source>
        <dbReference type="ARBA" id="ARBA00022692"/>
    </source>
</evidence>
<dbReference type="PANTHER" id="PTHR35011">
    <property type="entry name" value="2,3-DIKETO-L-GULONATE TRAP TRANSPORTER SMALL PERMEASE PROTEIN YIAM"/>
    <property type="match status" value="1"/>
</dbReference>
<accession>A0A1L1PP21</accession>
<keyword evidence="6 9" id="KW-1133">Transmembrane helix</keyword>
<evidence type="ECO:0000313" key="12">
    <source>
        <dbReference type="Proteomes" id="UP000028878"/>
    </source>
</evidence>
<evidence type="ECO:0000256" key="8">
    <source>
        <dbReference type="ARBA" id="ARBA00038436"/>
    </source>
</evidence>
<dbReference type="GO" id="GO:0015740">
    <property type="term" value="P:C4-dicarboxylate transport"/>
    <property type="evidence" value="ECO:0007669"/>
    <property type="project" value="TreeGrafter"/>
</dbReference>
<dbReference type="GO" id="GO:0022857">
    <property type="term" value="F:transmembrane transporter activity"/>
    <property type="evidence" value="ECO:0007669"/>
    <property type="project" value="UniProtKB-UniRule"/>
</dbReference>
<evidence type="ECO:0000256" key="2">
    <source>
        <dbReference type="ARBA" id="ARBA00022448"/>
    </source>
</evidence>
<evidence type="ECO:0000256" key="7">
    <source>
        <dbReference type="ARBA" id="ARBA00023136"/>
    </source>
</evidence>
<dbReference type="RefSeq" id="WP_009517308.1">
    <property type="nucleotide sequence ID" value="NZ_CCAE010000003.1"/>
</dbReference>
<dbReference type="Pfam" id="PF04290">
    <property type="entry name" value="DctQ"/>
    <property type="match status" value="1"/>
</dbReference>
<dbReference type="PANTHER" id="PTHR35011:SF10">
    <property type="entry name" value="TRAP TRANSPORTER SMALL PERMEASE PROTEIN"/>
    <property type="match status" value="1"/>
</dbReference>
<feature type="transmembrane region" description="Helical" evidence="9">
    <location>
        <begin position="44"/>
        <end position="64"/>
    </location>
</feature>
<protein>
    <recommendedName>
        <fullName evidence="9">TRAP transporter small permease protein</fullName>
    </recommendedName>
</protein>
<dbReference type="InterPro" id="IPR007387">
    <property type="entry name" value="TRAP_DctQ"/>
</dbReference>
<feature type="transmembrane region" description="Helical" evidence="9">
    <location>
        <begin position="12"/>
        <end position="32"/>
    </location>
</feature>
<sequence length="180" mass="19547">MFSTLSGAIRRLSLALGAIAGAGTALLMLTVVPDLFSRSFLGEAVYGMAETGIFLLVLIVFLALGSAQVRKEHFHVGVLDTMISRDAGRWIWVLRHALSTLVCGVFTWYAARGAIDSTRMLEQSYAVIEYPIWPAKIVVAVGLLLLTVQFLMDMVDALTTPQYRPDGGHEGTPEHAGEPL</sequence>
<comment type="subunit">
    <text evidence="9">The complex comprises the extracytoplasmic solute receptor protein and the two transmembrane proteins.</text>
</comment>
<dbReference type="EMBL" id="CCAE010000003">
    <property type="protein sequence ID" value="CDN86341.1"/>
    <property type="molecule type" value="Genomic_DNA"/>
</dbReference>
<comment type="subcellular location">
    <subcellularLocation>
        <location evidence="1 9">Cell inner membrane</location>
        <topology evidence="1 9">Multi-pass membrane protein</topology>
    </subcellularLocation>
</comment>